<dbReference type="Proteomes" id="UP000683310">
    <property type="component" value="Chromosome"/>
</dbReference>
<dbReference type="SMART" id="SM00422">
    <property type="entry name" value="HTH_MERR"/>
    <property type="match status" value="1"/>
</dbReference>
<organism evidence="3 4">
    <name type="scientific">Nocardia tengchongensis</name>
    <dbReference type="NCBI Taxonomy" id="2055889"/>
    <lineage>
        <taxon>Bacteria</taxon>
        <taxon>Bacillati</taxon>
        <taxon>Actinomycetota</taxon>
        <taxon>Actinomycetes</taxon>
        <taxon>Mycobacteriales</taxon>
        <taxon>Nocardiaceae</taxon>
        <taxon>Nocardia</taxon>
    </lineage>
</organism>
<evidence type="ECO:0000313" key="4">
    <source>
        <dbReference type="Proteomes" id="UP000683310"/>
    </source>
</evidence>
<evidence type="ECO:0000259" key="2">
    <source>
        <dbReference type="PROSITE" id="PS50937"/>
    </source>
</evidence>
<dbReference type="SUPFAM" id="SSF46955">
    <property type="entry name" value="Putative DNA-binding domain"/>
    <property type="match status" value="1"/>
</dbReference>
<accession>A0ABX8CWB2</accession>
<protein>
    <submittedName>
        <fullName evidence="3">MerR family transcriptional regulator</fullName>
    </submittedName>
</protein>
<reference evidence="3 4" key="1">
    <citation type="submission" date="2021-04" db="EMBL/GenBank/DDBJ databases">
        <title>Nocardia tengchongensis.</title>
        <authorList>
            <person name="Zhuang k."/>
            <person name="Ran Y."/>
            <person name="Li W."/>
        </authorList>
    </citation>
    <scope>NUCLEOTIDE SEQUENCE [LARGE SCALE GENOMIC DNA]</scope>
    <source>
        <strain evidence="3 4">CFH S0057</strain>
    </source>
</reference>
<dbReference type="PANTHER" id="PTHR30204">
    <property type="entry name" value="REDOX-CYCLING DRUG-SENSING TRANSCRIPTIONAL ACTIVATOR SOXR"/>
    <property type="match status" value="1"/>
</dbReference>
<dbReference type="EMBL" id="CP074371">
    <property type="protein sequence ID" value="QVI24185.1"/>
    <property type="molecule type" value="Genomic_DNA"/>
</dbReference>
<dbReference type="CDD" id="cd04761">
    <property type="entry name" value="HTH_MerR-SF"/>
    <property type="match status" value="1"/>
</dbReference>
<dbReference type="InterPro" id="IPR000551">
    <property type="entry name" value="MerR-type_HTH_dom"/>
</dbReference>
<dbReference type="Pfam" id="PF13411">
    <property type="entry name" value="MerR_1"/>
    <property type="match status" value="1"/>
</dbReference>
<keyword evidence="4" id="KW-1185">Reference proteome</keyword>
<proteinExistence type="predicted"/>
<dbReference type="Gene3D" id="1.10.1660.10">
    <property type="match status" value="1"/>
</dbReference>
<dbReference type="RefSeq" id="WP_213560248.1">
    <property type="nucleotide sequence ID" value="NZ_JBHZDI010000206.1"/>
</dbReference>
<dbReference type="InterPro" id="IPR047057">
    <property type="entry name" value="MerR_fam"/>
</dbReference>
<name>A0ABX8CWB2_9NOCA</name>
<gene>
    <name evidence="3" type="ORF">KHQ06_16255</name>
</gene>
<feature type="domain" description="HTH merR-type" evidence="2">
    <location>
        <begin position="7"/>
        <end position="76"/>
    </location>
</feature>
<dbReference type="PANTHER" id="PTHR30204:SF93">
    <property type="entry name" value="HTH MERR-TYPE DOMAIN-CONTAINING PROTEIN"/>
    <property type="match status" value="1"/>
</dbReference>
<evidence type="ECO:0000256" key="1">
    <source>
        <dbReference type="ARBA" id="ARBA00023125"/>
    </source>
</evidence>
<sequence>MTHDTRLIGIGELARLSGVPVRTIRFYCDEGVLAARRSTGGHRMFEAGTALERLLLVRRLRAVGMGLAAIVRVANGLCSVGDAVLAERRAVDEELAALKWRQAALIAVEQAPPGERAARLELVAVVPDRGRAKDAVIGFWRQVLDPLPSDAFDAFVAMNVPGLSGDPSPEDLVAFAGLAAAVGDPGLYQAVSRQLWRSDRGRIVHRRALLEGVAEACEAAGVLILANRSPGPGPELDRFVDAHAGARGLRDCAGFRRLLLSGGIDSDERVQRYWRLTGEVMGALTTGAAQQWLHGALARSVSGGHG</sequence>
<evidence type="ECO:0000313" key="3">
    <source>
        <dbReference type="EMBL" id="QVI24185.1"/>
    </source>
</evidence>
<dbReference type="PROSITE" id="PS50937">
    <property type="entry name" value="HTH_MERR_2"/>
    <property type="match status" value="1"/>
</dbReference>
<dbReference type="InterPro" id="IPR009061">
    <property type="entry name" value="DNA-bd_dom_put_sf"/>
</dbReference>
<keyword evidence="1" id="KW-0238">DNA-binding</keyword>